<accession>A0A645I9A9</accession>
<gene>
    <name evidence="2" type="ORF">SDC9_191564</name>
</gene>
<evidence type="ECO:0000313" key="2">
    <source>
        <dbReference type="EMBL" id="MPN44003.1"/>
    </source>
</evidence>
<dbReference type="EMBL" id="VSSQ01102788">
    <property type="protein sequence ID" value="MPN44003.1"/>
    <property type="molecule type" value="Genomic_DNA"/>
</dbReference>
<feature type="compositionally biased region" description="Polar residues" evidence="1">
    <location>
        <begin position="1"/>
        <end position="10"/>
    </location>
</feature>
<name>A0A645I9A9_9ZZZZ</name>
<evidence type="ECO:0000256" key="1">
    <source>
        <dbReference type="SAM" id="MobiDB-lite"/>
    </source>
</evidence>
<reference evidence="2" key="1">
    <citation type="submission" date="2019-08" db="EMBL/GenBank/DDBJ databases">
        <authorList>
            <person name="Kucharzyk K."/>
            <person name="Murdoch R.W."/>
            <person name="Higgins S."/>
            <person name="Loffler F."/>
        </authorList>
    </citation>
    <scope>NUCLEOTIDE SEQUENCE</scope>
</reference>
<sequence length="61" mass="6661">MRTEAQSGQRFGQDRAIQGSGQPDQGVVAFFIERHFSAHNDAGTAREAVGQLAQCLLVRFV</sequence>
<organism evidence="2">
    <name type="scientific">bioreactor metagenome</name>
    <dbReference type="NCBI Taxonomy" id="1076179"/>
    <lineage>
        <taxon>unclassified sequences</taxon>
        <taxon>metagenomes</taxon>
        <taxon>ecological metagenomes</taxon>
    </lineage>
</organism>
<proteinExistence type="predicted"/>
<comment type="caution">
    <text evidence="2">The sequence shown here is derived from an EMBL/GenBank/DDBJ whole genome shotgun (WGS) entry which is preliminary data.</text>
</comment>
<dbReference type="AlphaFoldDB" id="A0A645I9A9"/>
<protein>
    <submittedName>
        <fullName evidence="2">Uncharacterized protein</fullName>
    </submittedName>
</protein>
<feature type="region of interest" description="Disordered" evidence="1">
    <location>
        <begin position="1"/>
        <end position="22"/>
    </location>
</feature>